<evidence type="ECO:0000313" key="2">
    <source>
        <dbReference type="Proteomes" id="UP000663855"/>
    </source>
</evidence>
<comment type="caution">
    <text evidence="1">The sequence shown here is derived from an EMBL/GenBank/DDBJ whole genome shotgun (WGS) entry which is preliminary data.</text>
</comment>
<name>A0A815Z1E9_9BILA</name>
<organism evidence="1 2">
    <name type="scientific">Rotaria magnacalcarata</name>
    <dbReference type="NCBI Taxonomy" id="392030"/>
    <lineage>
        <taxon>Eukaryota</taxon>
        <taxon>Metazoa</taxon>
        <taxon>Spiralia</taxon>
        <taxon>Gnathifera</taxon>
        <taxon>Rotifera</taxon>
        <taxon>Eurotatoria</taxon>
        <taxon>Bdelloidea</taxon>
        <taxon>Philodinida</taxon>
        <taxon>Philodinidae</taxon>
        <taxon>Rotaria</taxon>
    </lineage>
</organism>
<proteinExistence type="predicted"/>
<dbReference type="AlphaFoldDB" id="A0A815Z1E9"/>
<dbReference type="Proteomes" id="UP000663855">
    <property type="component" value="Unassembled WGS sequence"/>
</dbReference>
<gene>
    <name evidence="1" type="ORF">CJN711_LOCUS32752</name>
</gene>
<sequence length="107" mass="12161">MIVGSQVEAAMYSTQIILLKFFNLFDLFINRATPIKEIPWFLSSSNSYSNPAIVELPATQTSTLSETQIDVPALDKCQMILLYPSICFYIFTDYQSVSKIKTSIRYS</sequence>
<evidence type="ECO:0000313" key="1">
    <source>
        <dbReference type="EMBL" id="CAF1578707.1"/>
    </source>
</evidence>
<accession>A0A815Z1E9</accession>
<protein>
    <submittedName>
        <fullName evidence="1">Uncharacterized protein</fullName>
    </submittedName>
</protein>
<reference evidence="1" key="1">
    <citation type="submission" date="2021-02" db="EMBL/GenBank/DDBJ databases">
        <authorList>
            <person name="Nowell W R."/>
        </authorList>
    </citation>
    <scope>NUCLEOTIDE SEQUENCE</scope>
</reference>
<dbReference type="EMBL" id="CAJNOV010015714">
    <property type="protein sequence ID" value="CAF1578707.1"/>
    <property type="molecule type" value="Genomic_DNA"/>
</dbReference>